<geneLocation type="plasmid" evidence="3 5">
    <name>9</name>
</geneLocation>
<name>A0A0W0R384_9GAMM</name>
<dbReference type="Proteomes" id="UP000054859">
    <property type="component" value="Unassembled WGS sequence"/>
</dbReference>
<organism evidence="2 4">
    <name type="scientific">Legionella adelaidensis</name>
    <dbReference type="NCBI Taxonomy" id="45056"/>
    <lineage>
        <taxon>Bacteria</taxon>
        <taxon>Pseudomonadati</taxon>
        <taxon>Pseudomonadota</taxon>
        <taxon>Gammaproteobacteria</taxon>
        <taxon>Legionellales</taxon>
        <taxon>Legionellaceae</taxon>
        <taxon>Legionella</taxon>
    </lineage>
</organism>
<keyword evidence="3" id="KW-0614">Plasmid</keyword>
<protein>
    <submittedName>
        <fullName evidence="2">Uncharacterized protein</fullName>
    </submittedName>
</protein>
<feature type="compositionally biased region" description="Basic and acidic residues" evidence="1">
    <location>
        <begin position="754"/>
        <end position="774"/>
    </location>
</feature>
<accession>A0A0W0R384</accession>
<keyword evidence="4" id="KW-1185">Reference proteome</keyword>
<evidence type="ECO:0000313" key="5">
    <source>
        <dbReference type="Proteomes" id="UP000281170"/>
    </source>
</evidence>
<reference evidence="3 5" key="2">
    <citation type="submission" date="2018-12" db="EMBL/GenBank/DDBJ databases">
        <authorList>
            <consortium name="Pathogen Informatics"/>
        </authorList>
    </citation>
    <scope>NUCLEOTIDE SEQUENCE [LARGE SCALE GENOMIC DNA]</scope>
    <source>
        <strain evidence="3 5">NCTC12735</strain>
        <plasmid evidence="5">9</plasmid>
    </source>
</reference>
<dbReference type="RefSeq" id="WP_058461290.1">
    <property type="nucleotide sequence ID" value="NZ_CAAAHS010000003.1"/>
</dbReference>
<dbReference type="EMBL" id="LNKA01000001">
    <property type="protein sequence ID" value="KTC65535.1"/>
    <property type="molecule type" value="Genomic_DNA"/>
</dbReference>
<gene>
    <name evidence="2" type="ORF">Lade_0193</name>
    <name evidence="3" type="ORF">NCTC12735_00251</name>
</gene>
<feature type="region of interest" description="Disordered" evidence="1">
    <location>
        <begin position="739"/>
        <end position="783"/>
    </location>
</feature>
<dbReference type="EMBL" id="LR134418">
    <property type="protein sequence ID" value="VEH84644.1"/>
    <property type="molecule type" value="Genomic_DNA"/>
</dbReference>
<evidence type="ECO:0000313" key="4">
    <source>
        <dbReference type="Proteomes" id="UP000054859"/>
    </source>
</evidence>
<dbReference type="KEGG" id="ladl:NCTC12735_00251"/>
<dbReference type="PATRIC" id="fig|45056.6.peg.196"/>
<reference evidence="2 4" key="1">
    <citation type="submission" date="2015-11" db="EMBL/GenBank/DDBJ databases">
        <title>Identification of large and diverse effector repertoires of 38 Legionella species.</title>
        <authorList>
            <person name="Burstein D."/>
            <person name="Amaro F."/>
            <person name="Zusman T."/>
            <person name="Lifshitz Z."/>
            <person name="Cohen O."/>
            <person name="Gilbert J.A."/>
            <person name="Pupko T."/>
            <person name="Shuman H.A."/>
            <person name="Segal G."/>
        </authorList>
    </citation>
    <scope>NUCLEOTIDE SEQUENCE [LARGE SCALE GENOMIC DNA]</scope>
    <source>
        <strain evidence="2 4">1762-AUS-E</strain>
    </source>
</reference>
<evidence type="ECO:0000313" key="2">
    <source>
        <dbReference type="EMBL" id="KTC65535.1"/>
    </source>
</evidence>
<dbReference type="AlphaFoldDB" id="A0A0W0R384"/>
<dbReference type="OrthoDB" id="3858748at2"/>
<evidence type="ECO:0000313" key="3">
    <source>
        <dbReference type="EMBL" id="VEH84644.1"/>
    </source>
</evidence>
<dbReference type="Proteomes" id="UP000281170">
    <property type="component" value="Plasmid 9"/>
</dbReference>
<proteinExistence type="predicted"/>
<sequence>MINEKLQEILTAINQKQLDYFSQKIEALLHSQEAIPTEELAWLCFGGMYLSFDTTQQRNSVASIFLQEGEASVYSYFNKAIFFLGTWSTIAKQDLPEALQPLYYIKDYPNIYAAEHWGKISETFKEIYKRASTPPAPPADFMEAVLRDDIPESMLTQETIVDFKSHHFEDLYSTCTRLFLRGSVRSLIQMDSKSPFTEAELIEMACAYYFSGLTNQEAFTFLRERLSPALLEQSRLLQTLREVFVFYPPSFPHISPTSQFIFNTAKFKDWLANELGRYNQSTTETTLSTRVLHTIFLTVNHYFAIYQFFNQSWLEFNKSRLPPEFLEAQLSLLKDFYTALRACAAGTILTDTDTIKLHLQTHGPSHLTLPALRQLDYSYSFMETLGKIHDRHDPLFPPSPVSADAFNLADSAVKAAYEELRAGMRLDGFTCQETSQTNIHNLFIKLGELSPEERQFVHRFMQLPFRLRHSTSAIREILAAGSLKSYTALKNSHSLPATGVHTRESDAATGNANFVFFCLGIGDNFKLWPWLKQSDTHLIFDFNPMMRQRGWISFDDWVNYTNDEDKVYEFDDVVRIVEFDAPKKEDAESDEEYSENESDEDSFLNDRFEPYKTYIYQKRQPDGSIKSIERVAQRSQEVFWGPDILAGLALSILLEFRCMSDVGSEFPKKVFMTEDPEEFRKVVGRIVDLFYNIEAKMPCEVPMSLCLGALDPTGKPMSLPIPRPLPPAAPLPLLPSCGSPITEQPRFFKPPKRSHAESITENDERVPKRIEKETPALQTQVAP</sequence>
<evidence type="ECO:0000256" key="1">
    <source>
        <dbReference type="SAM" id="MobiDB-lite"/>
    </source>
</evidence>